<evidence type="ECO:0000256" key="6">
    <source>
        <dbReference type="ARBA" id="ARBA00023136"/>
    </source>
</evidence>
<evidence type="ECO:0000259" key="8">
    <source>
        <dbReference type="PROSITE" id="PS50893"/>
    </source>
</evidence>
<dbReference type="SUPFAM" id="SSF90123">
    <property type="entry name" value="ABC transporter transmembrane region"/>
    <property type="match status" value="1"/>
</dbReference>
<keyword evidence="2 7" id="KW-0812">Transmembrane</keyword>
<dbReference type="PANTHER" id="PTHR24221:SF654">
    <property type="entry name" value="ATP-BINDING CASSETTE SUB-FAMILY B MEMBER 6"/>
    <property type="match status" value="1"/>
</dbReference>
<accession>A0ABN8EYP4</accession>
<evidence type="ECO:0000256" key="2">
    <source>
        <dbReference type="ARBA" id="ARBA00022692"/>
    </source>
</evidence>
<dbReference type="Gene3D" id="1.20.1560.10">
    <property type="entry name" value="ABC transporter type 1, transmembrane domain"/>
    <property type="match status" value="1"/>
</dbReference>
<dbReference type="InterPro" id="IPR011527">
    <property type="entry name" value="ABC1_TM_dom"/>
</dbReference>
<feature type="transmembrane region" description="Helical" evidence="7">
    <location>
        <begin position="76"/>
        <end position="95"/>
    </location>
</feature>
<evidence type="ECO:0000313" key="11">
    <source>
        <dbReference type="Proteomes" id="UP000837803"/>
    </source>
</evidence>
<dbReference type="InterPro" id="IPR039421">
    <property type="entry name" value="Type_1_exporter"/>
</dbReference>
<comment type="subcellular location">
    <subcellularLocation>
        <location evidence="1">Cell membrane</location>
        <topology evidence="1">Multi-pass membrane protein</topology>
    </subcellularLocation>
</comment>
<dbReference type="SUPFAM" id="SSF52540">
    <property type="entry name" value="P-loop containing nucleoside triphosphate hydrolases"/>
    <property type="match status" value="1"/>
</dbReference>
<dbReference type="InterPro" id="IPR003439">
    <property type="entry name" value="ABC_transporter-like_ATP-bd"/>
</dbReference>
<comment type="caution">
    <text evidence="10">The sequence shown here is derived from an EMBL/GenBank/DDBJ whole genome shotgun (WGS) entry which is preliminary data.</text>
</comment>
<dbReference type="PROSITE" id="PS50893">
    <property type="entry name" value="ABC_TRANSPORTER_2"/>
    <property type="match status" value="1"/>
</dbReference>
<dbReference type="InterPro" id="IPR036640">
    <property type="entry name" value="ABC1_TM_sf"/>
</dbReference>
<dbReference type="PROSITE" id="PS00211">
    <property type="entry name" value="ABC_TRANSPORTER_1"/>
    <property type="match status" value="1"/>
</dbReference>
<dbReference type="Gene3D" id="3.40.50.300">
    <property type="entry name" value="P-loop containing nucleotide triphosphate hydrolases"/>
    <property type="match status" value="1"/>
</dbReference>
<dbReference type="RefSeq" id="WP_238749112.1">
    <property type="nucleotide sequence ID" value="NZ_CAKLPZ010000001.1"/>
</dbReference>
<dbReference type="InterPro" id="IPR017871">
    <property type="entry name" value="ABC_transporter-like_CS"/>
</dbReference>
<evidence type="ECO:0000256" key="7">
    <source>
        <dbReference type="SAM" id="Phobius"/>
    </source>
</evidence>
<feature type="domain" description="ABC transporter" evidence="8">
    <location>
        <begin position="361"/>
        <end position="597"/>
    </location>
</feature>
<feature type="transmembrane region" description="Helical" evidence="7">
    <location>
        <begin position="291"/>
        <end position="309"/>
    </location>
</feature>
<keyword evidence="11" id="KW-1185">Reference proteome</keyword>
<dbReference type="InterPro" id="IPR027417">
    <property type="entry name" value="P-loop_NTPase"/>
</dbReference>
<sequence>MSFSFVKYVQQVRDYFSGNPYQELLATAWHYARGMRGRYLLIYAMFTLVNLIISLQPIVFGYFINYLQQEEGDLITAAWIYGGAYLAIILGHWAFQWPARLMERRMAYDISRRLLTETYDRVVQLPLDWHRRHHSGDTINRTRKAYEALKNFFDNGFTYFQTLVRMLLSIAAILYFSAVFGGVAGATGVLIVLTVLAFDRPIIAATIETNERENELLAGLTDHLGNIITVTTLRLGRQTSKRIDKRVRAVWPPFLRNTQLNEQKWFTTSILIGLMYVVIVIGYVYQNYVPGEVFLVGGLVTLIGFVNQFSNMFNALTGQYNTVIRLRADLAAIDPITEAYERRARPRLPVGTALIKDWQEVGVSDLQFVYDRENEDSRGLSDIKLRLGRGRRIAFIGPSGSGKTTLLYNLRGLYPPDHIALRFDDRMVDTPAQLYEQTTLIPQSPEIFEDTILHNLLMGISRKPADVERAIHLAAMEDVVSKAEDGLDTVLSEGGANLSGGQRQRLSIARGLLAAESSTLLLLDEPTSSLDPQSEMLVYQRIFAAYPDKTIVSTLHRLHLLREFDYIYYLEDGRIQSEGTLDQLMQRSGAFRMLWERQVEA</sequence>
<dbReference type="PANTHER" id="PTHR24221">
    <property type="entry name" value="ATP-BINDING CASSETTE SUB-FAMILY B"/>
    <property type="match status" value="1"/>
</dbReference>
<dbReference type="InterPro" id="IPR003593">
    <property type="entry name" value="AAA+_ATPase"/>
</dbReference>
<keyword evidence="6 7" id="KW-0472">Membrane</keyword>
<dbReference type="SMART" id="SM00382">
    <property type="entry name" value="AAA"/>
    <property type="match status" value="1"/>
</dbReference>
<dbReference type="Pfam" id="PF00005">
    <property type="entry name" value="ABC_tran"/>
    <property type="match status" value="1"/>
</dbReference>
<evidence type="ECO:0000259" key="9">
    <source>
        <dbReference type="PROSITE" id="PS50929"/>
    </source>
</evidence>
<gene>
    <name evidence="10" type="primary">ndvA</name>
    <name evidence="10" type="ORF">LEM8419_00206</name>
</gene>
<name>A0ABN8EYP4_9BACT</name>
<reference evidence="10" key="1">
    <citation type="submission" date="2021-12" db="EMBL/GenBank/DDBJ databases">
        <authorList>
            <person name="Rodrigo-Torres L."/>
            <person name="Arahal R. D."/>
            <person name="Lucena T."/>
        </authorList>
    </citation>
    <scope>NUCLEOTIDE SEQUENCE</scope>
    <source>
        <strain evidence="10">CECT 8419</strain>
    </source>
</reference>
<dbReference type="PROSITE" id="PS50929">
    <property type="entry name" value="ABC_TM1F"/>
    <property type="match status" value="1"/>
</dbReference>
<dbReference type="Pfam" id="PF00664">
    <property type="entry name" value="ABC_membrane"/>
    <property type="match status" value="1"/>
</dbReference>
<protein>
    <submittedName>
        <fullName evidence="10">Beta-(1--&gt;2)glucan export ATP-binding/permease protein NdvA</fullName>
    </submittedName>
</protein>
<feature type="domain" description="ABC transmembrane type-1" evidence="9">
    <location>
        <begin position="48"/>
        <end position="325"/>
    </location>
</feature>
<feature type="transmembrane region" description="Helical" evidence="7">
    <location>
        <begin position="265"/>
        <end position="285"/>
    </location>
</feature>
<dbReference type="GO" id="GO:0005524">
    <property type="term" value="F:ATP binding"/>
    <property type="evidence" value="ECO:0007669"/>
    <property type="project" value="UniProtKB-KW"/>
</dbReference>
<evidence type="ECO:0000256" key="3">
    <source>
        <dbReference type="ARBA" id="ARBA00022741"/>
    </source>
</evidence>
<keyword evidence="3" id="KW-0547">Nucleotide-binding</keyword>
<evidence type="ECO:0000256" key="1">
    <source>
        <dbReference type="ARBA" id="ARBA00004651"/>
    </source>
</evidence>
<dbReference type="Proteomes" id="UP000837803">
    <property type="component" value="Unassembled WGS sequence"/>
</dbReference>
<evidence type="ECO:0000256" key="4">
    <source>
        <dbReference type="ARBA" id="ARBA00022840"/>
    </source>
</evidence>
<proteinExistence type="predicted"/>
<evidence type="ECO:0000313" key="10">
    <source>
        <dbReference type="EMBL" id="CAH0998899.1"/>
    </source>
</evidence>
<feature type="transmembrane region" description="Helical" evidence="7">
    <location>
        <begin position="167"/>
        <end position="196"/>
    </location>
</feature>
<keyword evidence="4 10" id="KW-0067">ATP-binding</keyword>
<keyword evidence="5 7" id="KW-1133">Transmembrane helix</keyword>
<evidence type="ECO:0000256" key="5">
    <source>
        <dbReference type="ARBA" id="ARBA00022989"/>
    </source>
</evidence>
<organism evidence="10 11">
    <name type="scientific">Neolewinella maritima</name>
    <dbReference type="NCBI Taxonomy" id="1383882"/>
    <lineage>
        <taxon>Bacteria</taxon>
        <taxon>Pseudomonadati</taxon>
        <taxon>Bacteroidota</taxon>
        <taxon>Saprospiria</taxon>
        <taxon>Saprospirales</taxon>
        <taxon>Lewinellaceae</taxon>
        <taxon>Neolewinella</taxon>
    </lineage>
</organism>
<dbReference type="EMBL" id="CAKLPZ010000001">
    <property type="protein sequence ID" value="CAH0998899.1"/>
    <property type="molecule type" value="Genomic_DNA"/>
</dbReference>
<feature type="transmembrane region" description="Helical" evidence="7">
    <location>
        <begin position="40"/>
        <end position="64"/>
    </location>
</feature>